<protein>
    <submittedName>
        <fullName evidence="2">Uncharacterized protein</fullName>
    </submittedName>
</protein>
<dbReference type="Proteomes" id="UP000729402">
    <property type="component" value="Unassembled WGS sequence"/>
</dbReference>
<dbReference type="EMBL" id="JAAALK010000286">
    <property type="protein sequence ID" value="KAG8062562.1"/>
    <property type="molecule type" value="Genomic_DNA"/>
</dbReference>
<feature type="region of interest" description="Disordered" evidence="1">
    <location>
        <begin position="116"/>
        <end position="135"/>
    </location>
</feature>
<name>A0A8J5S8C3_ZIZPA</name>
<reference evidence="2" key="2">
    <citation type="submission" date="2021-02" db="EMBL/GenBank/DDBJ databases">
        <authorList>
            <person name="Kimball J.A."/>
            <person name="Haas M.W."/>
            <person name="Macchietto M."/>
            <person name="Kono T."/>
            <person name="Duquette J."/>
            <person name="Shao M."/>
        </authorList>
    </citation>
    <scope>NUCLEOTIDE SEQUENCE</scope>
    <source>
        <tissue evidence="2">Fresh leaf tissue</tissue>
    </source>
</reference>
<evidence type="ECO:0000256" key="1">
    <source>
        <dbReference type="SAM" id="MobiDB-lite"/>
    </source>
</evidence>
<proteinExistence type="predicted"/>
<dbReference type="AlphaFoldDB" id="A0A8J5S8C3"/>
<organism evidence="2 3">
    <name type="scientific">Zizania palustris</name>
    <name type="common">Northern wild rice</name>
    <dbReference type="NCBI Taxonomy" id="103762"/>
    <lineage>
        <taxon>Eukaryota</taxon>
        <taxon>Viridiplantae</taxon>
        <taxon>Streptophyta</taxon>
        <taxon>Embryophyta</taxon>
        <taxon>Tracheophyta</taxon>
        <taxon>Spermatophyta</taxon>
        <taxon>Magnoliopsida</taxon>
        <taxon>Liliopsida</taxon>
        <taxon>Poales</taxon>
        <taxon>Poaceae</taxon>
        <taxon>BOP clade</taxon>
        <taxon>Oryzoideae</taxon>
        <taxon>Oryzeae</taxon>
        <taxon>Zizaniinae</taxon>
        <taxon>Zizania</taxon>
    </lineage>
</organism>
<accession>A0A8J5S8C3</accession>
<comment type="caution">
    <text evidence="2">The sequence shown here is derived from an EMBL/GenBank/DDBJ whole genome shotgun (WGS) entry which is preliminary data.</text>
</comment>
<sequence>MRPRGYRRCNFHGSGGGEEVADSPAMCRPIFVGPMLCSRCHEAHSIWAGNGTAADVLAHFIRAGNGIAADVRAQSDIRRVGAKASFPAARLSCPVDRRDLPWAPAALLRTAAAVPQPQPCTAQGHVPSSSPPPEL</sequence>
<evidence type="ECO:0000313" key="3">
    <source>
        <dbReference type="Proteomes" id="UP000729402"/>
    </source>
</evidence>
<keyword evidence="3" id="KW-1185">Reference proteome</keyword>
<reference evidence="2" key="1">
    <citation type="journal article" date="2021" name="bioRxiv">
        <title>Whole Genome Assembly and Annotation of Northern Wild Rice, Zizania palustris L., Supports a Whole Genome Duplication in the Zizania Genus.</title>
        <authorList>
            <person name="Haas M."/>
            <person name="Kono T."/>
            <person name="Macchietto M."/>
            <person name="Millas R."/>
            <person name="McGilp L."/>
            <person name="Shao M."/>
            <person name="Duquette J."/>
            <person name="Hirsch C.N."/>
            <person name="Kimball J."/>
        </authorList>
    </citation>
    <scope>NUCLEOTIDE SEQUENCE</scope>
    <source>
        <tissue evidence="2">Fresh leaf tissue</tissue>
    </source>
</reference>
<evidence type="ECO:0000313" key="2">
    <source>
        <dbReference type="EMBL" id="KAG8062562.1"/>
    </source>
</evidence>
<gene>
    <name evidence="2" type="ORF">GUJ93_ZPchr0003g16964</name>
</gene>